<feature type="region of interest" description="Disordered" evidence="1">
    <location>
        <begin position="1180"/>
        <end position="1210"/>
    </location>
</feature>
<dbReference type="Gene3D" id="3.90.70.10">
    <property type="entry name" value="Cysteine proteinases"/>
    <property type="match status" value="2"/>
</dbReference>
<feature type="region of interest" description="Disordered" evidence="1">
    <location>
        <begin position="1"/>
        <end position="96"/>
    </location>
</feature>
<feature type="compositionally biased region" description="Polar residues" evidence="1">
    <location>
        <begin position="706"/>
        <end position="715"/>
    </location>
</feature>
<evidence type="ECO:0000313" key="4">
    <source>
        <dbReference type="Proteomes" id="UP001281761"/>
    </source>
</evidence>
<feature type="region of interest" description="Disordered" evidence="1">
    <location>
        <begin position="1563"/>
        <end position="1629"/>
    </location>
</feature>
<feature type="compositionally biased region" description="Low complexity" evidence="1">
    <location>
        <begin position="1597"/>
        <end position="1614"/>
    </location>
</feature>
<feature type="compositionally biased region" description="Polar residues" evidence="1">
    <location>
        <begin position="291"/>
        <end position="308"/>
    </location>
</feature>
<dbReference type="PROSITE" id="PS00972">
    <property type="entry name" value="USP_1"/>
    <property type="match status" value="1"/>
</dbReference>
<feature type="compositionally biased region" description="Acidic residues" evidence="1">
    <location>
        <begin position="1577"/>
        <end position="1586"/>
    </location>
</feature>
<dbReference type="InterPro" id="IPR028889">
    <property type="entry name" value="USP"/>
</dbReference>
<keyword evidence="4" id="KW-1185">Reference proteome</keyword>
<keyword evidence="3" id="KW-0378">Hydrolase</keyword>
<feature type="compositionally biased region" description="Polar residues" evidence="1">
    <location>
        <begin position="1616"/>
        <end position="1627"/>
    </location>
</feature>
<feature type="compositionally biased region" description="Low complexity" evidence="1">
    <location>
        <begin position="549"/>
        <end position="561"/>
    </location>
</feature>
<feature type="compositionally biased region" description="Polar residues" evidence="1">
    <location>
        <begin position="68"/>
        <end position="85"/>
    </location>
</feature>
<name>A0ABQ9Y710_9EUKA</name>
<feature type="compositionally biased region" description="Basic residues" evidence="1">
    <location>
        <begin position="644"/>
        <end position="653"/>
    </location>
</feature>
<dbReference type="Proteomes" id="UP001281761">
    <property type="component" value="Unassembled WGS sequence"/>
</dbReference>
<proteinExistence type="predicted"/>
<feature type="region of interest" description="Disordered" evidence="1">
    <location>
        <begin position="436"/>
        <end position="732"/>
    </location>
</feature>
<evidence type="ECO:0000256" key="1">
    <source>
        <dbReference type="SAM" id="MobiDB-lite"/>
    </source>
</evidence>
<dbReference type="InterPro" id="IPR038765">
    <property type="entry name" value="Papain-like_cys_pep_sf"/>
</dbReference>
<dbReference type="PROSITE" id="PS00973">
    <property type="entry name" value="USP_2"/>
    <property type="match status" value="1"/>
</dbReference>
<dbReference type="SUPFAM" id="SSF54001">
    <property type="entry name" value="Cysteine proteinases"/>
    <property type="match status" value="1"/>
</dbReference>
<gene>
    <name evidence="3" type="ORF">BLNAU_5585</name>
</gene>
<dbReference type="Pfam" id="PF00443">
    <property type="entry name" value="UCH"/>
    <property type="match status" value="2"/>
</dbReference>
<dbReference type="InterPro" id="IPR018200">
    <property type="entry name" value="USP_CS"/>
</dbReference>
<organism evidence="3 4">
    <name type="scientific">Blattamonas nauphoetae</name>
    <dbReference type="NCBI Taxonomy" id="2049346"/>
    <lineage>
        <taxon>Eukaryota</taxon>
        <taxon>Metamonada</taxon>
        <taxon>Preaxostyla</taxon>
        <taxon>Oxymonadida</taxon>
        <taxon>Blattamonas</taxon>
    </lineage>
</organism>
<dbReference type="CDD" id="cd02257">
    <property type="entry name" value="Peptidase_C19"/>
    <property type="match status" value="1"/>
</dbReference>
<feature type="compositionally biased region" description="Polar residues" evidence="1">
    <location>
        <begin position="509"/>
        <end position="530"/>
    </location>
</feature>
<feature type="compositionally biased region" description="Low complexity" evidence="1">
    <location>
        <begin position="662"/>
        <end position="671"/>
    </location>
</feature>
<feature type="compositionally biased region" description="Polar residues" evidence="1">
    <location>
        <begin position="1"/>
        <end position="49"/>
    </location>
</feature>
<feature type="compositionally biased region" description="Low complexity" evidence="1">
    <location>
        <begin position="257"/>
        <end position="267"/>
    </location>
</feature>
<feature type="compositionally biased region" description="Basic and acidic residues" evidence="1">
    <location>
        <begin position="1477"/>
        <end position="1486"/>
    </location>
</feature>
<dbReference type="EMBL" id="JARBJD010000029">
    <property type="protein sequence ID" value="KAK2959536.1"/>
    <property type="molecule type" value="Genomic_DNA"/>
</dbReference>
<feature type="region of interest" description="Disordered" evidence="1">
    <location>
        <begin position="778"/>
        <end position="798"/>
    </location>
</feature>
<protein>
    <submittedName>
        <fullName evidence="3">Ubiquitin carboxyl-terminal hydrolase</fullName>
    </submittedName>
</protein>
<feature type="region of interest" description="Disordered" evidence="1">
    <location>
        <begin position="1472"/>
        <end position="1512"/>
    </location>
</feature>
<reference evidence="3 4" key="1">
    <citation type="journal article" date="2022" name="bioRxiv">
        <title>Genomics of Preaxostyla Flagellates Illuminates Evolutionary Transitions and the Path Towards Mitochondrial Loss.</title>
        <authorList>
            <person name="Novak L.V.F."/>
            <person name="Treitli S.C."/>
            <person name="Pyrih J."/>
            <person name="Halakuc P."/>
            <person name="Pipaliya S.V."/>
            <person name="Vacek V."/>
            <person name="Brzon O."/>
            <person name="Soukal P."/>
            <person name="Eme L."/>
            <person name="Dacks J.B."/>
            <person name="Karnkowska A."/>
            <person name="Elias M."/>
            <person name="Hampl V."/>
        </authorList>
    </citation>
    <scope>NUCLEOTIDE SEQUENCE [LARGE SCALE GENOMIC DNA]</scope>
    <source>
        <strain evidence="3">NAU3</strain>
        <tissue evidence="3">Gut</tissue>
    </source>
</reference>
<dbReference type="PROSITE" id="PS50235">
    <property type="entry name" value="USP_3"/>
    <property type="match status" value="1"/>
</dbReference>
<dbReference type="InterPro" id="IPR050164">
    <property type="entry name" value="Peptidase_C19"/>
</dbReference>
<feature type="compositionally biased region" description="Basic residues" evidence="1">
    <location>
        <begin position="531"/>
        <end position="541"/>
    </location>
</feature>
<evidence type="ECO:0000259" key="2">
    <source>
        <dbReference type="PROSITE" id="PS50235"/>
    </source>
</evidence>
<evidence type="ECO:0000313" key="3">
    <source>
        <dbReference type="EMBL" id="KAK2959536.1"/>
    </source>
</evidence>
<feature type="domain" description="USP" evidence="2">
    <location>
        <begin position="857"/>
        <end position="1473"/>
    </location>
</feature>
<comment type="caution">
    <text evidence="3">The sequence shown here is derived from an EMBL/GenBank/DDBJ whole genome shotgun (WGS) entry which is preliminary data.</text>
</comment>
<feature type="compositionally biased region" description="Basic and acidic residues" evidence="1">
    <location>
        <begin position="488"/>
        <end position="503"/>
    </location>
</feature>
<dbReference type="InterPro" id="IPR001394">
    <property type="entry name" value="Peptidase_C19_UCH"/>
</dbReference>
<dbReference type="PANTHER" id="PTHR24006">
    <property type="entry name" value="UBIQUITIN CARBOXYL-TERMINAL HYDROLASE"/>
    <property type="match status" value="1"/>
</dbReference>
<feature type="compositionally biased region" description="Basic residues" evidence="1">
    <location>
        <begin position="383"/>
        <end position="393"/>
    </location>
</feature>
<dbReference type="GO" id="GO:0016787">
    <property type="term" value="F:hydrolase activity"/>
    <property type="evidence" value="ECO:0007669"/>
    <property type="project" value="UniProtKB-KW"/>
</dbReference>
<feature type="compositionally biased region" description="Acidic residues" evidence="1">
    <location>
        <begin position="1487"/>
        <end position="1509"/>
    </location>
</feature>
<sequence length="1764" mass="196125">MSSQKSKGTPQTSNASPNSGRVSGQISPPLSRQANTTTPPSRPASSKVMTSGDLRKQLKMQQARPHTARQNTAQSSAPSLSNLHLPSQRLKPPELHPITAIPKIQPDSKIGNQVVGVATNQAATDSILLQQASVLRKKSNIQLHAVGTSHTKTALDISASRAKPKPRQSIASVSLPVYEDRPPSSTMSPELESIETPKTMPRRRRSNSVTSRTDQSPQSKNSPAVEKGRKVSVVSLKQYTDPSADDSPVREVLVIADTTPTVTPTLDVEQKTSTSLRSSPRLAKIKKAEESSTVSSKQSQNDDQTLDLTPSPEVSPPKPRRSTRSSTRLSQPVTVDPDQVTEMIDLETPQPEYTKSSPKLTKTVLLDDDVVADEVVQPVTSPKKGKKGRRRSSRTNDEDISMNKEMTVEPAYISVESHSPISIASSSPIVISLDSSLQNSGALESPVPSPPRRGRPPKNLQQKVIIVDTLAKKKKKKAVQEEGTDSVDLVKQEESEYMLKDENEVIMETRQSPIKISPDASISTPPSTRSLRARPQRRSTQKKSETDSDQNSSDSSSSASLSDEEDSDYSTVGKKKGGRKSTSSQSVVSPRKSPQATKVSRKRTIEADDIDSTPLPPKRIINTDDDEQPPEIVPEEAAVPSPSPKKKRGRNPKTRPPPEPEISPSDSFIIPPTQPVFETEPNPLNQPPSHPKRVVSSFQADRVSELTESGLSESQAPMRAVSETGGKERVRKRRNAGFINLLEESSDRPSSTPRPASFLQQIQQIVTSHRRPFDILENIPSSQMPHPEGTPTRRTRSTSPSLALFHQMSQTPTDTSGLASEIATTQNTKNALLSFIRTQITTSQRQPVPSLSHIPHSGLNNMGNTCYVNSVLQCFSTLRPFLNSIINATQTHPTPNAFVPLIFTLFCLLFPSFKSGTSGFTPSSYSSPSISPLLILKQIQMKLNFEPGLQQDAHEFTRAMLDMLKDEWKEFEEKEEERERMEMDRMREEENNEIDGISPNHPKSPNDSIQPTFAPITHIPLYSHTPSVFANTPQQFNRTPAQLRHILNSPTHPIILTSHLSSLPLNTSFPLRTRSVFDSLSNLDGKADVVEGAQLFIRHVDVSEQHKWKLSAPSMFLSRSVPQFHPDKLPNNGNRSKFNRQPNISSFYTSLRTLTTELPEEGPIDMGQSMFLPLSSTSSIPSISGPSTMSPPPAPLSDVDEGKRRTSPVLSTASHKPLFAALPLIPTVPLQSLENKEKAETDPITPIFSGETLTTITCLCCNNALKSKQEFSDLALPLRPTFEECLLSIAEKEWLNNKNKLQCVKCKAKTEAIQKTAFEQLPPVLAVSLSRFTFSETRMKLDKVTEPCSLPVVFEIDDSLKSAGLKDLMCREWDTRLLAGVDRPKAHRTVHFATSSDSSDTENDTPIAHPRITTGIYALSGFVCHVGGQPSQGHYTAYVRLDDANRVLDDEERIREEYERLCRELKVLKAQKRKEKKMKEKEKKEEEEIDEDPFSDTDETNTETDETKDEADRLPHFLSKMVEQEEEHEGMKLAKERREKAKQHKIVWMENGWIEKMERLKEREGKRMKKKGIVKDETDDSLDETQEITKKKRGRPTKASSSTSKSTSSTPKYKQTLLQFSRPSTPSGLPRQLTRSFFFSSSAYDASLHTLSPSSSLLSFPLHSTPIPALPPSPTQTEIQTILPSPTITSKQLIVSIIEHSEASWMLCDDATTTRLKPAQIQLVLDPKKSQTKTPYLLFYSEIQPTDVFVRVWRELEREQRRKG</sequence>
<accession>A0ABQ9Y710</accession>
<feature type="region of interest" description="Disordered" evidence="1">
    <location>
        <begin position="158"/>
        <end position="405"/>
    </location>
</feature>